<dbReference type="AlphaFoldDB" id="A0A7Y9ZKJ9"/>
<organism evidence="2 3">
    <name type="scientific">Nocardioides aromaticivorans</name>
    <dbReference type="NCBI Taxonomy" id="200618"/>
    <lineage>
        <taxon>Bacteria</taxon>
        <taxon>Bacillati</taxon>
        <taxon>Actinomycetota</taxon>
        <taxon>Actinomycetes</taxon>
        <taxon>Propionibacteriales</taxon>
        <taxon>Nocardioidaceae</taxon>
        <taxon>Nocardioides</taxon>
    </lineage>
</organism>
<reference evidence="2 3" key="1">
    <citation type="submission" date="2020-07" db="EMBL/GenBank/DDBJ databases">
        <title>Sequencing the genomes of 1000 actinobacteria strains.</title>
        <authorList>
            <person name="Klenk H.-P."/>
        </authorList>
    </citation>
    <scope>NUCLEOTIDE SEQUENCE [LARGE SCALE GENOMIC DNA]</scope>
    <source>
        <strain evidence="2 3">DSM 15131</strain>
    </source>
</reference>
<sequence length="271" mass="28320">MYEPYVPPGRPTDEPVCACTAQGVPCPADCERCPADCPARVAVAPYQPYDEPAPVVSSSSSSSSSWSTPHRRRRSFSGGSSGRRHSSSTRPSDSSGGSSRRSTGKKAGAGLGAAATAAAGGIGALSSGGEDPGASDPEPYSTHSDPYAPYDDLQTVEDRTSAPIVSFRAQQGGRLVVVTGTWPDDEQPAGCRVEVTAVEHADRVVLEASAPVTRWQLQQGRACDPPAEWSTGTSYVQLDEPLGSRRVVTSGPLLRRGEEVDPAGAARVPRR</sequence>
<proteinExistence type="predicted"/>
<comment type="caution">
    <text evidence="2">The sequence shown here is derived from an EMBL/GenBank/DDBJ whole genome shotgun (WGS) entry which is preliminary data.</text>
</comment>
<dbReference type="Proteomes" id="UP000562045">
    <property type="component" value="Unassembled WGS sequence"/>
</dbReference>
<dbReference type="RefSeq" id="WP_179649853.1">
    <property type="nucleotide sequence ID" value="NZ_JACBZM010000001.1"/>
</dbReference>
<name>A0A7Y9ZKJ9_9ACTN</name>
<dbReference type="EMBL" id="JACBZM010000001">
    <property type="protein sequence ID" value="NYI46068.1"/>
    <property type="molecule type" value="Genomic_DNA"/>
</dbReference>
<evidence type="ECO:0000313" key="3">
    <source>
        <dbReference type="Proteomes" id="UP000562045"/>
    </source>
</evidence>
<accession>A0A7Y9ZKJ9</accession>
<evidence type="ECO:0000313" key="2">
    <source>
        <dbReference type="EMBL" id="NYI46068.1"/>
    </source>
</evidence>
<protein>
    <submittedName>
        <fullName evidence="2">Uncharacterized protein</fullName>
    </submittedName>
</protein>
<feature type="compositionally biased region" description="Low complexity" evidence="1">
    <location>
        <begin position="57"/>
        <end position="67"/>
    </location>
</feature>
<feature type="region of interest" description="Disordered" evidence="1">
    <location>
        <begin position="49"/>
        <end position="153"/>
    </location>
</feature>
<feature type="compositionally biased region" description="Low complexity" evidence="1">
    <location>
        <begin position="88"/>
        <end position="129"/>
    </location>
</feature>
<gene>
    <name evidence="2" type="ORF">BJ993_003148</name>
</gene>
<evidence type="ECO:0000256" key="1">
    <source>
        <dbReference type="SAM" id="MobiDB-lite"/>
    </source>
</evidence>